<dbReference type="EMBL" id="JAAGAX010000002">
    <property type="protein sequence ID" value="KAF2323225.1"/>
    <property type="molecule type" value="Genomic_DNA"/>
</dbReference>
<name>A0A6A6NDJ5_HEVBR</name>
<keyword evidence="2" id="KW-1185">Reference proteome</keyword>
<sequence length="102" mass="10849">MNSLQNAGYSDGGWVGLESRALSEKSSAAGYTHGISPKIFSKCDTDGNDDVLIKIPGIHKPLRVQESALERVTSGFAVGDWVPLKEEHGRHSSVGILHSCGS</sequence>
<dbReference type="PANTHER" id="PTHR47209:SF10">
    <property type="entry name" value="E3 UBIQUITIN-PROTEIN LIGASE KEG-LIKE"/>
    <property type="match status" value="1"/>
</dbReference>
<protein>
    <submittedName>
        <fullName evidence="1">Uncharacterized protein</fullName>
    </submittedName>
</protein>
<accession>A0A6A6NDJ5</accession>
<evidence type="ECO:0000313" key="1">
    <source>
        <dbReference type="EMBL" id="KAF2323225.1"/>
    </source>
</evidence>
<evidence type="ECO:0000313" key="2">
    <source>
        <dbReference type="Proteomes" id="UP000467840"/>
    </source>
</evidence>
<proteinExistence type="predicted"/>
<dbReference type="Proteomes" id="UP000467840">
    <property type="component" value="Chromosome 11"/>
</dbReference>
<gene>
    <name evidence="1" type="ORF">GH714_034235</name>
</gene>
<dbReference type="InterPro" id="IPR053293">
    <property type="entry name" value="OCM_Kinase"/>
</dbReference>
<reference evidence="1 2" key="1">
    <citation type="journal article" date="2020" name="Mol. Plant">
        <title>The Chromosome-Based Rubber Tree Genome Provides New Insights into Spurge Genome Evolution and Rubber Biosynthesis.</title>
        <authorList>
            <person name="Liu J."/>
            <person name="Shi C."/>
            <person name="Shi C.C."/>
            <person name="Li W."/>
            <person name="Zhang Q.J."/>
            <person name="Zhang Y."/>
            <person name="Li K."/>
            <person name="Lu H.F."/>
            <person name="Shi C."/>
            <person name="Zhu S.T."/>
            <person name="Xiao Z.Y."/>
            <person name="Nan H."/>
            <person name="Yue Y."/>
            <person name="Zhu X.G."/>
            <person name="Wu Y."/>
            <person name="Hong X.N."/>
            <person name="Fan G.Y."/>
            <person name="Tong Y."/>
            <person name="Zhang D."/>
            <person name="Mao C.L."/>
            <person name="Liu Y.L."/>
            <person name="Hao S.J."/>
            <person name="Liu W.Q."/>
            <person name="Lv M.Q."/>
            <person name="Zhang H.B."/>
            <person name="Liu Y."/>
            <person name="Hu-Tang G.R."/>
            <person name="Wang J.P."/>
            <person name="Wang J.H."/>
            <person name="Sun Y.H."/>
            <person name="Ni S.B."/>
            <person name="Chen W.B."/>
            <person name="Zhang X.C."/>
            <person name="Jiao Y.N."/>
            <person name="Eichler E.E."/>
            <person name="Li G.H."/>
            <person name="Liu X."/>
            <person name="Gao L.Z."/>
        </authorList>
    </citation>
    <scope>NUCLEOTIDE SEQUENCE [LARGE SCALE GENOMIC DNA]</scope>
    <source>
        <strain evidence="2">cv. GT1</strain>
        <tissue evidence="1">Leaf</tissue>
    </source>
</reference>
<comment type="caution">
    <text evidence="1">The sequence shown here is derived from an EMBL/GenBank/DDBJ whole genome shotgun (WGS) entry which is preliminary data.</text>
</comment>
<dbReference type="AlphaFoldDB" id="A0A6A6NDJ5"/>
<dbReference type="PANTHER" id="PTHR47209">
    <property type="entry name" value="OS06G0639500 PROTEIN"/>
    <property type="match status" value="1"/>
</dbReference>
<organism evidence="1 2">
    <name type="scientific">Hevea brasiliensis</name>
    <name type="common">Para rubber tree</name>
    <name type="synonym">Siphonia brasiliensis</name>
    <dbReference type="NCBI Taxonomy" id="3981"/>
    <lineage>
        <taxon>Eukaryota</taxon>
        <taxon>Viridiplantae</taxon>
        <taxon>Streptophyta</taxon>
        <taxon>Embryophyta</taxon>
        <taxon>Tracheophyta</taxon>
        <taxon>Spermatophyta</taxon>
        <taxon>Magnoliopsida</taxon>
        <taxon>eudicotyledons</taxon>
        <taxon>Gunneridae</taxon>
        <taxon>Pentapetalae</taxon>
        <taxon>rosids</taxon>
        <taxon>fabids</taxon>
        <taxon>Malpighiales</taxon>
        <taxon>Euphorbiaceae</taxon>
        <taxon>Crotonoideae</taxon>
        <taxon>Micrandreae</taxon>
        <taxon>Hevea</taxon>
    </lineage>
</organism>